<accession>A0ABS6ECG3</accession>
<proteinExistence type="predicted"/>
<evidence type="ECO:0000259" key="4">
    <source>
        <dbReference type="Pfam" id="PF04542"/>
    </source>
</evidence>
<evidence type="ECO:0000313" key="6">
    <source>
        <dbReference type="EMBL" id="MBU5482879.1"/>
    </source>
</evidence>
<dbReference type="NCBIfam" id="TIGR02937">
    <property type="entry name" value="sigma70-ECF"/>
    <property type="match status" value="1"/>
</dbReference>
<dbReference type="PANTHER" id="PTHR43133">
    <property type="entry name" value="RNA POLYMERASE ECF-TYPE SIGMA FACTO"/>
    <property type="match status" value="1"/>
</dbReference>
<evidence type="ECO:0000256" key="3">
    <source>
        <dbReference type="ARBA" id="ARBA00023163"/>
    </source>
</evidence>
<protein>
    <submittedName>
        <fullName evidence="6">RNA polymerase sigma factor SigY</fullName>
    </submittedName>
</protein>
<dbReference type="InterPro" id="IPR007627">
    <property type="entry name" value="RNA_pol_sigma70_r2"/>
</dbReference>
<organism evidence="6 7">
    <name type="scientific">Clostridium mobile</name>
    <dbReference type="NCBI Taxonomy" id="2841512"/>
    <lineage>
        <taxon>Bacteria</taxon>
        <taxon>Bacillati</taxon>
        <taxon>Bacillota</taxon>
        <taxon>Clostridia</taxon>
        <taxon>Eubacteriales</taxon>
        <taxon>Clostridiaceae</taxon>
        <taxon>Clostridium</taxon>
    </lineage>
</organism>
<keyword evidence="2" id="KW-0731">Sigma factor</keyword>
<dbReference type="Pfam" id="PF08281">
    <property type="entry name" value="Sigma70_r4_2"/>
    <property type="match status" value="1"/>
</dbReference>
<keyword evidence="1" id="KW-0805">Transcription regulation</keyword>
<evidence type="ECO:0000259" key="5">
    <source>
        <dbReference type="Pfam" id="PF08281"/>
    </source>
</evidence>
<evidence type="ECO:0000256" key="1">
    <source>
        <dbReference type="ARBA" id="ARBA00023015"/>
    </source>
</evidence>
<dbReference type="InterPro" id="IPR014284">
    <property type="entry name" value="RNA_pol_sigma-70_dom"/>
</dbReference>
<dbReference type="RefSeq" id="WP_216437293.1">
    <property type="nucleotide sequence ID" value="NZ_JAHLQF010000001.1"/>
</dbReference>
<comment type="caution">
    <text evidence="6">The sequence shown here is derived from an EMBL/GenBank/DDBJ whole genome shotgun (WGS) entry which is preliminary data.</text>
</comment>
<keyword evidence="3" id="KW-0804">Transcription</keyword>
<feature type="domain" description="RNA polymerase sigma factor 70 region 4 type 2" evidence="5">
    <location>
        <begin position="116"/>
        <end position="167"/>
    </location>
</feature>
<evidence type="ECO:0000256" key="2">
    <source>
        <dbReference type="ARBA" id="ARBA00023082"/>
    </source>
</evidence>
<dbReference type="PANTHER" id="PTHR43133:SF60">
    <property type="entry name" value="RNA POLYMERASE SIGMA FACTOR SIGV"/>
    <property type="match status" value="1"/>
</dbReference>
<evidence type="ECO:0000313" key="7">
    <source>
        <dbReference type="Proteomes" id="UP000726170"/>
    </source>
</evidence>
<dbReference type="InterPro" id="IPR039425">
    <property type="entry name" value="RNA_pol_sigma-70-like"/>
</dbReference>
<sequence length="179" mass="20968">MVEEKALVQSAKAGDKEAMTLLINNNYNILKGYVIKLTGNTEEAKDIIQETLLRAIVNIDKFTPKYRFSTWLITIATNLYRDKLRRNKNILSFNEEIEITKDNLENKVLNNILIKQALEILQELPYEKRTTFILKHYYNFTYEEIANIMKCPVGTVRSRLHNSIKTLIKKMKERGIIDE</sequence>
<dbReference type="EMBL" id="JAHLQF010000001">
    <property type="protein sequence ID" value="MBU5482879.1"/>
    <property type="molecule type" value="Genomic_DNA"/>
</dbReference>
<dbReference type="Proteomes" id="UP000726170">
    <property type="component" value="Unassembled WGS sequence"/>
</dbReference>
<dbReference type="InterPro" id="IPR013249">
    <property type="entry name" value="RNA_pol_sigma70_r4_t2"/>
</dbReference>
<dbReference type="NCBIfam" id="NF007216">
    <property type="entry name" value="PRK09638.1"/>
    <property type="match status" value="1"/>
</dbReference>
<dbReference type="Pfam" id="PF04542">
    <property type="entry name" value="Sigma70_r2"/>
    <property type="match status" value="1"/>
</dbReference>
<dbReference type="CDD" id="cd06171">
    <property type="entry name" value="Sigma70_r4"/>
    <property type="match status" value="1"/>
</dbReference>
<reference evidence="6 7" key="1">
    <citation type="submission" date="2021-06" db="EMBL/GenBank/DDBJ databases">
        <authorList>
            <person name="Sun Q."/>
            <person name="Li D."/>
        </authorList>
    </citation>
    <scope>NUCLEOTIDE SEQUENCE [LARGE SCALE GENOMIC DNA]</scope>
    <source>
        <strain evidence="6 7">MSJ-11</strain>
    </source>
</reference>
<feature type="domain" description="RNA polymerase sigma-70 region 2" evidence="4">
    <location>
        <begin position="22"/>
        <end position="88"/>
    </location>
</feature>
<gene>
    <name evidence="6" type="primary">sigY</name>
    <name evidence="6" type="ORF">KQI86_00990</name>
</gene>
<name>A0ABS6ECG3_9CLOT</name>
<keyword evidence="7" id="KW-1185">Reference proteome</keyword>